<reference evidence="1 2" key="1">
    <citation type="submission" date="2023-08" db="EMBL/GenBank/DDBJ databases">
        <title>A Necator americanus chromosomal reference genome.</title>
        <authorList>
            <person name="Ilik V."/>
            <person name="Petrzelkova K.J."/>
            <person name="Pardy F."/>
            <person name="Fuh T."/>
            <person name="Niatou-Singa F.S."/>
            <person name="Gouil Q."/>
            <person name="Baker L."/>
            <person name="Ritchie M.E."/>
            <person name="Jex A.R."/>
            <person name="Gazzola D."/>
            <person name="Li H."/>
            <person name="Toshio Fujiwara R."/>
            <person name="Zhan B."/>
            <person name="Aroian R.V."/>
            <person name="Pafco B."/>
            <person name="Schwarz E.M."/>
        </authorList>
    </citation>
    <scope>NUCLEOTIDE SEQUENCE [LARGE SCALE GENOMIC DNA]</scope>
    <source>
        <strain evidence="1 2">Aroian</strain>
        <tissue evidence="1">Whole animal</tissue>
    </source>
</reference>
<organism evidence="1 2">
    <name type="scientific">Necator americanus</name>
    <name type="common">Human hookworm</name>
    <dbReference type="NCBI Taxonomy" id="51031"/>
    <lineage>
        <taxon>Eukaryota</taxon>
        <taxon>Metazoa</taxon>
        <taxon>Ecdysozoa</taxon>
        <taxon>Nematoda</taxon>
        <taxon>Chromadorea</taxon>
        <taxon>Rhabditida</taxon>
        <taxon>Rhabditina</taxon>
        <taxon>Rhabditomorpha</taxon>
        <taxon>Strongyloidea</taxon>
        <taxon>Ancylostomatidae</taxon>
        <taxon>Bunostominae</taxon>
        <taxon>Necator</taxon>
    </lineage>
</organism>
<accession>A0ABR1CTJ8</accession>
<dbReference type="EMBL" id="JAVFWL010000003">
    <property type="protein sequence ID" value="KAK6741651.1"/>
    <property type="molecule type" value="Genomic_DNA"/>
</dbReference>
<name>A0ABR1CTJ8_NECAM</name>
<protein>
    <submittedName>
        <fullName evidence="1">Uncharacterized protein</fullName>
    </submittedName>
</protein>
<sequence length="91" mass="10077">MRLCRWQPDRHVPAHHWQMQNALPPNEKIVVPKRHDARCICVRARNDAVEGAVRAEVTALQTAATGGASKGPGTLLARRLAYTTAPCFMSF</sequence>
<dbReference type="Proteomes" id="UP001303046">
    <property type="component" value="Unassembled WGS sequence"/>
</dbReference>
<evidence type="ECO:0000313" key="2">
    <source>
        <dbReference type="Proteomes" id="UP001303046"/>
    </source>
</evidence>
<keyword evidence="2" id="KW-1185">Reference proteome</keyword>
<evidence type="ECO:0000313" key="1">
    <source>
        <dbReference type="EMBL" id="KAK6741651.1"/>
    </source>
</evidence>
<proteinExistence type="predicted"/>
<comment type="caution">
    <text evidence="1">The sequence shown here is derived from an EMBL/GenBank/DDBJ whole genome shotgun (WGS) entry which is preliminary data.</text>
</comment>
<gene>
    <name evidence="1" type="primary">Necator_chrIII.g10257</name>
    <name evidence="1" type="ORF">RB195_009492</name>
</gene>